<dbReference type="Gene3D" id="3.40.50.620">
    <property type="entry name" value="HUPs"/>
    <property type="match status" value="1"/>
</dbReference>
<dbReference type="InterPro" id="IPR001962">
    <property type="entry name" value="Asn_synthase"/>
</dbReference>
<dbReference type="InterPro" id="IPR050795">
    <property type="entry name" value="Asn_Synthetase"/>
</dbReference>
<name>A0A1Y2HEP5_9FUNG</name>
<dbReference type="InterPro" id="IPR014729">
    <property type="entry name" value="Rossmann-like_a/b/a_fold"/>
</dbReference>
<dbReference type="OrthoDB" id="409189at2759"/>
<gene>
    <name evidence="4" type="ORF">BCR44DRAFT_54056</name>
</gene>
<protein>
    <recommendedName>
        <fullName evidence="3">Asparagine synthetase domain-containing protein</fullName>
    </recommendedName>
</protein>
<evidence type="ECO:0000256" key="2">
    <source>
        <dbReference type="ARBA" id="ARBA00022840"/>
    </source>
</evidence>
<dbReference type="STRING" id="765915.A0A1Y2HEP5"/>
<proteinExistence type="predicted"/>
<dbReference type="GO" id="GO:0006529">
    <property type="term" value="P:asparagine biosynthetic process"/>
    <property type="evidence" value="ECO:0007669"/>
    <property type="project" value="InterPro"/>
</dbReference>
<dbReference type="EMBL" id="MCFL01000058">
    <property type="protein sequence ID" value="ORZ31552.1"/>
    <property type="molecule type" value="Genomic_DNA"/>
</dbReference>
<dbReference type="GO" id="GO:0005524">
    <property type="term" value="F:ATP binding"/>
    <property type="evidence" value="ECO:0007669"/>
    <property type="project" value="UniProtKB-KW"/>
</dbReference>
<dbReference type="PANTHER" id="PTHR11772">
    <property type="entry name" value="ASPARAGINE SYNTHETASE"/>
    <property type="match status" value="1"/>
</dbReference>
<keyword evidence="2" id="KW-0067">ATP-binding</keyword>
<sequence length="350" mass="38269">MDSIDPARISTIRSLILSAIRRCGPTDAMLLSGGLDTCILAQAWPTADPNTQPSLAVTVLAAPEATDAPYAKAIAQSMGMHHQCITMDSPIDLVRDQDLLDFVVGVLGSFDPMEIRNSLAIAKALLECKARGVKTVVTGDGADELFAGYSFVRSMSEEDLHKYTRHLTTIWRFAAVPLGRALGIKVVQPFLDADVVDFALSCKRAELINTVDGAEHGKFILRAAFPDFHSSWRRKDPIEVGSGTTLLPTLLAAAAANTPSTAFGSLTSEIQRIKHAYDIVIRDAEHLAYFSAFERIHLTQSTSTPDEQRPWTRATLPERFGSDPCRECKYQLQTSDTKFCVVCGAWPARD</sequence>
<accession>A0A1Y2HEP5</accession>
<dbReference type="SUPFAM" id="SSF52402">
    <property type="entry name" value="Adenine nucleotide alpha hydrolases-like"/>
    <property type="match status" value="1"/>
</dbReference>
<organism evidence="4 5">
    <name type="scientific">Catenaria anguillulae PL171</name>
    <dbReference type="NCBI Taxonomy" id="765915"/>
    <lineage>
        <taxon>Eukaryota</taxon>
        <taxon>Fungi</taxon>
        <taxon>Fungi incertae sedis</taxon>
        <taxon>Blastocladiomycota</taxon>
        <taxon>Blastocladiomycetes</taxon>
        <taxon>Blastocladiales</taxon>
        <taxon>Catenariaceae</taxon>
        <taxon>Catenaria</taxon>
    </lineage>
</organism>
<reference evidence="4 5" key="1">
    <citation type="submission" date="2016-07" db="EMBL/GenBank/DDBJ databases">
        <title>Pervasive Adenine N6-methylation of Active Genes in Fungi.</title>
        <authorList>
            <consortium name="DOE Joint Genome Institute"/>
            <person name="Mondo S.J."/>
            <person name="Dannebaum R.O."/>
            <person name="Kuo R.C."/>
            <person name="Labutti K."/>
            <person name="Haridas S."/>
            <person name="Kuo A."/>
            <person name="Salamov A."/>
            <person name="Ahrendt S.R."/>
            <person name="Lipzen A."/>
            <person name="Sullivan W."/>
            <person name="Andreopoulos W.B."/>
            <person name="Clum A."/>
            <person name="Lindquist E."/>
            <person name="Daum C."/>
            <person name="Ramamoorthy G.K."/>
            <person name="Gryganskyi A."/>
            <person name="Culley D."/>
            <person name="Magnuson J.K."/>
            <person name="James T.Y."/>
            <person name="O'Malley M.A."/>
            <person name="Stajich J.E."/>
            <person name="Spatafora J.W."/>
            <person name="Visel A."/>
            <person name="Grigoriev I.V."/>
        </authorList>
    </citation>
    <scope>NUCLEOTIDE SEQUENCE [LARGE SCALE GENOMIC DNA]</scope>
    <source>
        <strain evidence="4 5">PL171</strain>
    </source>
</reference>
<dbReference type="CDD" id="cd01991">
    <property type="entry name" value="Asn_synthase_B_C"/>
    <property type="match status" value="1"/>
</dbReference>
<dbReference type="PANTHER" id="PTHR11772:SF46">
    <property type="entry name" value="ASPARAGINE SYNTHETASE DOMAIN-CONTAINING PROTEIN"/>
    <property type="match status" value="1"/>
</dbReference>
<evidence type="ECO:0000313" key="4">
    <source>
        <dbReference type="EMBL" id="ORZ31552.1"/>
    </source>
</evidence>
<keyword evidence="5" id="KW-1185">Reference proteome</keyword>
<dbReference type="GO" id="GO:0004066">
    <property type="term" value="F:asparagine synthase (glutamine-hydrolyzing) activity"/>
    <property type="evidence" value="ECO:0007669"/>
    <property type="project" value="InterPro"/>
</dbReference>
<evidence type="ECO:0000313" key="5">
    <source>
        <dbReference type="Proteomes" id="UP000193411"/>
    </source>
</evidence>
<comment type="caution">
    <text evidence="4">The sequence shown here is derived from an EMBL/GenBank/DDBJ whole genome shotgun (WGS) entry which is preliminary data.</text>
</comment>
<evidence type="ECO:0000256" key="1">
    <source>
        <dbReference type="ARBA" id="ARBA00022741"/>
    </source>
</evidence>
<keyword evidence="1" id="KW-0547">Nucleotide-binding</keyword>
<feature type="domain" description="Asparagine synthetase" evidence="3">
    <location>
        <begin position="28"/>
        <end position="155"/>
    </location>
</feature>
<dbReference type="GO" id="GO:0005829">
    <property type="term" value="C:cytosol"/>
    <property type="evidence" value="ECO:0007669"/>
    <property type="project" value="TreeGrafter"/>
</dbReference>
<dbReference type="AlphaFoldDB" id="A0A1Y2HEP5"/>
<dbReference type="Proteomes" id="UP000193411">
    <property type="component" value="Unassembled WGS sequence"/>
</dbReference>
<evidence type="ECO:0000259" key="3">
    <source>
        <dbReference type="Pfam" id="PF00733"/>
    </source>
</evidence>
<dbReference type="Pfam" id="PF00733">
    <property type="entry name" value="Asn_synthase"/>
    <property type="match status" value="1"/>
</dbReference>